<comment type="caution">
    <text evidence="2">The sequence shown here is derived from an EMBL/GenBank/DDBJ whole genome shotgun (WGS) entry which is preliminary data.</text>
</comment>
<feature type="region of interest" description="Disordered" evidence="1">
    <location>
        <begin position="1"/>
        <end position="26"/>
    </location>
</feature>
<name>A0AB34GMX1_ESCRO</name>
<accession>A0AB34GMX1</accession>
<evidence type="ECO:0000256" key="1">
    <source>
        <dbReference type="SAM" id="MobiDB-lite"/>
    </source>
</evidence>
<dbReference type="EMBL" id="JAIQCJ010002165">
    <property type="protein sequence ID" value="KAJ8780080.1"/>
    <property type="molecule type" value="Genomic_DNA"/>
</dbReference>
<dbReference type="Proteomes" id="UP001159641">
    <property type="component" value="Unassembled WGS sequence"/>
</dbReference>
<sequence>MGRYQLRAAGTSTAGTGPVDALERLPGNGAAGPAPLRRLGRGIWDDVNNPLIVFPASRLTLPTGPCLNDSPLISPVANLIQEMNSDDPVVRDKAVLETEKRLQFTEEDQEEDECRTTVNKTMISPPQAPTKVPFPYGGVI</sequence>
<evidence type="ECO:0000313" key="2">
    <source>
        <dbReference type="EMBL" id="KAJ8780080.1"/>
    </source>
</evidence>
<evidence type="ECO:0000313" key="3">
    <source>
        <dbReference type="Proteomes" id="UP001159641"/>
    </source>
</evidence>
<proteinExistence type="predicted"/>
<organism evidence="2 3">
    <name type="scientific">Eschrichtius robustus</name>
    <name type="common">California gray whale</name>
    <name type="synonym">Eschrichtius gibbosus</name>
    <dbReference type="NCBI Taxonomy" id="9764"/>
    <lineage>
        <taxon>Eukaryota</taxon>
        <taxon>Metazoa</taxon>
        <taxon>Chordata</taxon>
        <taxon>Craniata</taxon>
        <taxon>Vertebrata</taxon>
        <taxon>Euteleostomi</taxon>
        <taxon>Mammalia</taxon>
        <taxon>Eutheria</taxon>
        <taxon>Laurasiatheria</taxon>
        <taxon>Artiodactyla</taxon>
        <taxon>Whippomorpha</taxon>
        <taxon>Cetacea</taxon>
        <taxon>Mysticeti</taxon>
        <taxon>Eschrichtiidae</taxon>
        <taxon>Eschrichtius</taxon>
    </lineage>
</organism>
<dbReference type="AlphaFoldDB" id="A0AB34GMX1"/>
<gene>
    <name evidence="2" type="ORF">J1605_011875</name>
</gene>
<keyword evidence="3" id="KW-1185">Reference proteome</keyword>
<protein>
    <submittedName>
        <fullName evidence="2">Uncharacterized protein</fullName>
    </submittedName>
</protein>
<reference evidence="2 3" key="1">
    <citation type="submission" date="2022-11" db="EMBL/GenBank/DDBJ databases">
        <title>Whole genome sequence of Eschrichtius robustus ER-17-0199.</title>
        <authorList>
            <person name="Bruniche-Olsen A."/>
            <person name="Black A.N."/>
            <person name="Fields C.J."/>
            <person name="Walden K."/>
            <person name="Dewoody J.A."/>
        </authorList>
    </citation>
    <scope>NUCLEOTIDE SEQUENCE [LARGE SCALE GENOMIC DNA]</scope>
    <source>
        <strain evidence="2">ER-17-0199</strain>
        <tissue evidence="2">Blubber</tissue>
    </source>
</reference>